<accession>A0A4Q4TUR5</accession>
<dbReference type="EMBL" id="QJNU01000016">
    <property type="protein sequence ID" value="RYP10612.1"/>
    <property type="molecule type" value="Genomic_DNA"/>
</dbReference>
<evidence type="ECO:0000313" key="2">
    <source>
        <dbReference type="EMBL" id="RYP10612.1"/>
    </source>
</evidence>
<gene>
    <name evidence="2" type="ORF">DL764_000582</name>
</gene>
<proteinExistence type="predicted"/>
<name>A0A4Q4TUR5_9PEZI</name>
<protein>
    <submittedName>
        <fullName evidence="2">Uncharacterized protein</fullName>
    </submittedName>
</protein>
<reference evidence="2 3" key="1">
    <citation type="submission" date="2018-06" db="EMBL/GenBank/DDBJ databases">
        <title>Complete Genomes of Monosporascus.</title>
        <authorList>
            <person name="Robinson A.J."/>
            <person name="Natvig D.O."/>
        </authorList>
    </citation>
    <scope>NUCLEOTIDE SEQUENCE [LARGE SCALE GENOMIC DNA]</scope>
    <source>
        <strain evidence="2 3">CBS 110550</strain>
    </source>
</reference>
<organism evidence="2 3">
    <name type="scientific">Monosporascus ibericus</name>
    <dbReference type="NCBI Taxonomy" id="155417"/>
    <lineage>
        <taxon>Eukaryota</taxon>
        <taxon>Fungi</taxon>
        <taxon>Dikarya</taxon>
        <taxon>Ascomycota</taxon>
        <taxon>Pezizomycotina</taxon>
        <taxon>Sordariomycetes</taxon>
        <taxon>Xylariomycetidae</taxon>
        <taxon>Xylariales</taxon>
        <taxon>Xylariales incertae sedis</taxon>
        <taxon>Monosporascus</taxon>
    </lineage>
</organism>
<evidence type="ECO:0000256" key="1">
    <source>
        <dbReference type="SAM" id="MobiDB-lite"/>
    </source>
</evidence>
<dbReference type="OrthoDB" id="4777915at2759"/>
<dbReference type="AlphaFoldDB" id="A0A4Q4TUR5"/>
<feature type="region of interest" description="Disordered" evidence="1">
    <location>
        <begin position="1"/>
        <end position="25"/>
    </location>
</feature>
<comment type="caution">
    <text evidence="2">The sequence shown here is derived from an EMBL/GenBank/DDBJ whole genome shotgun (WGS) entry which is preliminary data.</text>
</comment>
<dbReference type="Proteomes" id="UP000293360">
    <property type="component" value="Unassembled WGS sequence"/>
</dbReference>
<keyword evidence="3" id="KW-1185">Reference proteome</keyword>
<evidence type="ECO:0000313" key="3">
    <source>
        <dbReference type="Proteomes" id="UP000293360"/>
    </source>
</evidence>
<sequence length="361" mass="41864">MGNGRTVSRPYQAYPLATKGQENPAPRRSRDYLIAYAANPEDGRMPALLDAWKIIICDVRYLEEGANLQDAYDAQLREEELQTAAERAREVVWTEDEKIARRNAKWVIPLLEGLLPEELAQMELQDGGATKAIWKQVSPVPPAWIQQIVDTQQPWGFVFYKTREVEQKYGHKWPEIWDAIRENTSWIPYHTGEERSLAYACLVSIHCRGNRSTLKKLWTEDWATGPVAGDLAADDALQRHFKDYRESLSSPGILRNTFIVVDAGCIPEDLWECNRPGYEIFWVWAYDADWEPSSTNDTVLDGEEYQGRVKVPIYCLNAWFYAARYEGVSLRDMWLKAQNHPAKLWICYSKPLEEWRHESYI</sequence>